<evidence type="ECO:0000313" key="2">
    <source>
        <dbReference type="EMBL" id="KAF6078358.1"/>
    </source>
</evidence>
<feature type="region of interest" description="Disordered" evidence="1">
    <location>
        <begin position="26"/>
        <end position="53"/>
    </location>
</feature>
<comment type="caution">
    <text evidence="2">The sequence shown here is derived from an EMBL/GenBank/DDBJ whole genome shotgun (WGS) entry which is preliminary data.</text>
</comment>
<proteinExistence type="predicted"/>
<sequence>MLPTRMLPITRRLLHAPRGWLQGAGWNEPSWGHRPTARRETSQGNGEACARREGKAGCRRTRVRGGGGAPFHPGLSLQCRRALLPGGPAGPQQESRAPQALAVPCHGRLLEMDSDHQWDDCRGTVGQEGCLCRPGDPREYFWSSSVSTWGTAAPQPGGAL</sequence>
<protein>
    <submittedName>
        <fullName evidence="2">Uncharacterized protein</fullName>
    </submittedName>
</protein>
<organism evidence="2 3">
    <name type="scientific">Phyllostomus discolor</name>
    <name type="common">pale spear-nosed bat</name>
    <dbReference type="NCBI Taxonomy" id="89673"/>
    <lineage>
        <taxon>Eukaryota</taxon>
        <taxon>Metazoa</taxon>
        <taxon>Chordata</taxon>
        <taxon>Craniata</taxon>
        <taxon>Vertebrata</taxon>
        <taxon>Euteleostomi</taxon>
        <taxon>Mammalia</taxon>
        <taxon>Eutheria</taxon>
        <taxon>Laurasiatheria</taxon>
        <taxon>Chiroptera</taxon>
        <taxon>Yangochiroptera</taxon>
        <taxon>Phyllostomidae</taxon>
        <taxon>Phyllostominae</taxon>
        <taxon>Phyllostomus</taxon>
    </lineage>
</organism>
<evidence type="ECO:0000256" key="1">
    <source>
        <dbReference type="SAM" id="MobiDB-lite"/>
    </source>
</evidence>
<evidence type="ECO:0000313" key="3">
    <source>
        <dbReference type="Proteomes" id="UP000664940"/>
    </source>
</evidence>
<dbReference type="EMBL" id="JABVXQ010000014">
    <property type="protein sequence ID" value="KAF6078358.1"/>
    <property type="molecule type" value="Genomic_DNA"/>
</dbReference>
<dbReference type="Proteomes" id="UP000664940">
    <property type="component" value="Unassembled WGS sequence"/>
</dbReference>
<accession>A0A833YQ24</accession>
<name>A0A833YQ24_9CHIR</name>
<reference evidence="2 3" key="1">
    <citation type="journal article" date="2020" name="Nature">
        <title>Six reference-quality genomes reveal evolution of bat adaptations.</title>
        <authorList>
            <person name="Jebb D."/>
            <person name="Huang Z."/>
            <person name="Pippel M."/>
            <person name="Hughes G.M."/>
            <person name="Lavrichenko K."/>
            <person name="Devanna P."/>
            <person name="Winkler S."/>
            <person name="Jermiin L.S."/>
            <person name="Skirmuntt E.C."/>
            <person name="Katzourakis A."/>
            <person name="Burkitt-Gray L."/>
            <person name="Ray D.A."/>
            <person name="Sullivan K.A.M."/>
            <person name="Roscito J.G."/>
            <person name="Kirilenko B.M."/>
            <person name="Davalos L.M."/>
            <person name="Corthals A.P."/>
            <person name="Power M.L."/>
            <person name="Jones G."/>
            <person name="Ransome R.D."/>
            <person name="Dechmann D.K.N."/>
            <person name="Locatelli A.G."/>
            <person name="Puechmaille S.J."/>
            <person name="Fedrigo O."/>
            <person name="Jarvis E.D."/>
            <person name="Hiller M."/>
            <person name="Vernes S.C."/>
            <person name="Myers E.W."/>
            <person name="Teeling E.C."/>
        </authorList>
    </citation>
    <scope>NUCLEOTIDE SEQUENCE [LARGE SCALE GENOMIC DNA]</scope>
    <source>
        <strain evidence="2">Bat1K_MPI-CBG_1</strain>
    </source>
</reference>
<dbReference type="AlphaFoldDB" id="A0A833YQ24"/>
<gene>
    <name evidence="2" type="ORF">HJG60_009202</name>
</gene>